<dbReference type="GO" id="GO:0006269">
    <property type="term" value="P:DNA replication, synthesis of primer"/>
    <property type="evidence" value="ECO:0007669"/>
    <property type="project" value="UniProtKB-UniRule"/>
</dbReference>
<dbReference type="SMART" id="SM00493">
    <property type="entry name" value="TOPRIM"/>
    <property type="match status" value="1"/>
</dbReference>
<dbReference type="Proteomes" id="UP000184171">
    <property type="component" value="Unassembled WGS sequence"/>
</dbReference>
<feature type="region of interest" description="Disordered" evidence="15">
    <location>
        <begin position="435"/>
        <end position="456"/>
    </location>
</feature>
<name>A0A1M6F9C1_MALRU</name>
<evidence type="ECO:0000256" key="9">
    <source>
        <dbReference type="ARBA" id="ARBA00022842"/>
    </source>
</evidence>
<keyword evidence="2 12" id="KW-0639">Primosome</keyword>
<dbReference type="FunFam" id="3.90.580.10:FF:000001">
    <property type="entry name" value="DNA primase"/>
    <property type="match status" value="1"/>
</dbReference>
<accession>A0A1M6F9C1</accession>
<dbReference type="InterPro" id="IPR036977">
    <property type="entry name" value="DNA_primase_Znf_CHC2"/>
</dbReference>
<dbReference type="Pfam" id="PF13155">
    <property type="entry name" value="Toprim_2"/>
    <property type="match status" value="1"/>
</dbReference>
<dbReference type="HAMAP" id="MF_00974">
    <property type="entry name" value="DNA_primase_DnaG"/>
    <property type="match status" value="1"/>
</dbReference>
<dbReference type="InterPro" id="IPR002694">
    <property type="entry name" value="Znf_CHC2"/>
</dbReference>
<dbReference type="GO" id="GO:0000428">
    <property type="term" value="C:DNA-directed RNA polymerase complex"/>
    <property type="evidence" value="ECO:0007669"/>
    <property type="project" value="UniProtKB-KW"/>
</dbReference>
<keyword evidence="10 12" id="KW-0238">DNA-binding</keyword>
<dbReference type="Pfam" id="PF10410">
    <property type="entry name" value="DnaB_bind"/>
    <property type="match status" value="1"/>
</dbReference>
<dbReference type="InterPro" id="IPR006171">
    <property type="entry name" value="TOPRIM_dom"/>
</dbReference>
<evidence type="ECO:0000256" key="15">
    <source>
        <dbReference type="SAM" id="MobiDB-lite"/>
    </source>
</evidence>
<dbReference type="PANTHER" id="PTHR30313:SF2">
    <property type="entry name" value="DNA PRIMASE"/>
    <property type="match status" value="1"/>
</dbReference>
<dbReference type="InterPro" id="IPR019475">
    <property type="entry name" value="DNA_primase_DnaB-bd"/>
</dbReference>
<evidence type="ECO:0000256" key="10">
    <source>
        <dbReference type="ARBA" id="ARBA00023125"/>
    </source>
</evidence>
<dbReference type="GO" id="GO:0008270">
    <property type="term" value="F:zinc ion binding"/>
    <property type="evidence" value="ECO:0007669"/>
    <property type="project" value="UniProtKB-UniRule"/>
</dbReference>
<dbReference type="Pfam" id="PF01807">
    <property type="entry name" value="Zn_ribbon_DnaG"/>
    <property type="match status" value="1"/>
</dbReference>
<dbReference type="InterPro" id="IPR013264">
    <property type="entry name" value="DNAG_N"/>
</dbReference>
<feature type="zinc finger region" description="CHC2-type" evidence="12 14">
    <location>
        <begin position="40"/>
        <end position="64"/>
    </location>
</feature>
<dbReference type="EC" id="2.7.7.101" evidence="12"/>
<evidence type="ECO:0000256" key="3">
    <source>
        <dbReference type="ARBA" id="ARBA00022679"/>
    </source>
</evidence>
<dbReference type="GO" id="GO:0003899">
    <property type="term" value="F:DNA-directed RNA polymerase activity"/>
    <property type="evidence" value="ECO:0007669"/>
    <property type="project" value="UniProtKB-UniRule"/>
</dbReference>
<evidence type="ECO:0000313" key="18">
    <source>
        <dbReference type="Proteomes" id="UP000184171"/>
    </source>
</evidence>
<keyword evidence="7 12" id="KW-0863">Zinc-finger</keyword>
<dbReference type="PIRSF" id="PIRSF002811">
    <property type="entry name" value="DnaG"/>
    <property type="match status" value="1"/>
</dbReference>
<evidence type="ECO:0000256" key="6">
    <source>
        <dbReference type="ARBA" id="ARBA00022723"/>
    </source>
</evidence>
<evidence type="ECO:0000259" key="16">
    <source>
        <dbReference type="PROSITE" id="PS50880"/>
    </source>
</evidence>
<dbReference type="Gene3D" id="3.40.1360.10">
    <property type="match status" value="1"/>
</dbReference>
<dbReference type="InterPro" id="IPR037068">
    <property type="entry name" value="DNA_primase_core_N_sf"/>
</dbReference>
<dbReference type="STRING" id="1122189.SAMN02745165_01198"/>
<evidence type="ECO:0000256" key="2">
    <source>
        <dbReference type="ARBA" id="ARBA00022515"/>
    </source>
</evidence>
<dbReference type="CDD" id="cd03364">
    <property type="entry name" value="TOPRIM_DnaG_primases"/>
    <property type="match status" value="1"/>
</dbReference>
<dbReference type="GO" id="GO:0003677">
    <property type="term" value="F:DNA binding"/>
    <property type="evidence" value="ECO:0007669"/>
    <property type="project" value="UniProtKB-KW"/>
</dbReference>
<organism evidence="17 18">
    <name type="scientific">Malonomonas rubra DSM 5091</name>
    <dbReference type="NCBI Taxonomy" id="1122189"/>
    <lineage>
        <taxon>Bacteria</taxon>
        <taxon>Pseudomonadati</taxon>
        <taxon>Thermodesulfobacteriota</taxon>
        <taxon>Desulfuromonadia</taxon>
        <taxon>Desulfuromonadales</taxon>
        <taxon>Geopsychrobacteraceae</taxon>
        <taxon>Malonomonas</taxon>
    </lineage>
</organism>
<sequence>MSGQISESKINEVRERTDIVELVSQYVDLKRSGANHMGLCPFHSEKSPSFSVHAGRQFYHCFGCGVGGDAFSFLQQIEGLTFPDAVRRLAERAGIELEERQLSPEEEQRQKHREQLFRVNELAAEYFHRLLMEEPAGEPCRQYLKRRGYGRKAAGEYQIGYATDVWEGLTTYLKEQGANLEDARTLGLIRESKQGRNDYDLFRGRLMFPIFDLQGRPVAFGGRVLDDSKPKYINSPESPIYHKGRVLFGLYQARQSMRQSGEVILVEGYFDQLALHRAGFQQVVATCGTALTAEHARMLKRYVQKAILLFDQDEAGKQATFKAMTALQDEGVPALVIELPKGDDPDSFVQTQGPDAFRQRLEQARPVMDLFMEDALQNAGAGVEQKVRAAESVIERIAELSSSMEQDLYLKELAGRSGIELELLKQKMVELQTRPKAAPERNDYLSEAPPQPYDYPPPEMSYGAPMPEARSVQPTAPEKIWSRAEEQALCLLLHNPDARSRIAAEGVETYFSAARAQQLAEQLLEELTADGAAPEAVVSKLAAELIPQVGPLAHKDPAEFAGDAELMLQQCRDSLVRELKRKEREEMLNQISQAEKSGQAVPEDLMDRFKKLK</sequence>
<dbReference type="SUPFAM" id="SSF56731">
    <property type="entry name" value="DNA primase core"/>
    <property type="match status" value="1"/>
</dbReference>
<evidence type="ECO:0000256" key="13">
    <source>
        <dbReference type="PIRNR" id="PIRNR002811"/>
    </source>
</evidence>
<evidence type="ECO:0000256" key="1">
    <source>
        <dbReference type="ARBA" id="ARBA00022478"/>
    </source>
</evidence>
<dbReference type="AlphaFoldDB" id="A0A1M6F9C1"/>
<comment type="similarity">
    <text evidence="12 13">Belongs to the DnaG primase family.</text>
</comment>
<dbReference type="SUPFAM" id="SSF57783">
    <property type="entry name" value="Zinc beta-ribbon"/>
    <property type="match status" value="1"/>
</dbReference>
<dbReference type="InterPro" id="IPR006295">
    <property type="entry name" value="DNA_primase_DnaG"/>
</dbReference>
<dbReference type="InterPro" id="IPR034151">
    <property type="entry name" value="TOPRIM_DnaG_bac"/>
</dbReference>
<keyword evidence="4 12" id="KW-0548">Nucleotidyltransferase</keyword>
<evidence type="ECO:0000256" key="5">
    <source>
        <dbReference type="ARBA" id="ARBA00022705"/>
    </source>
</evidence>
<gene>
    <name evidence="12" type="primary">dnaG</name>
    <name evidence="17" type="ORF">SAMN02745165_01198</name>
</gene>
<reference evidence="17 18" key="1">
    <citation type="submission" date="2016-11" db="EMBL/GenBank/DDBJ databases">
        <authorList>
            <person name="Jaros S."/>
            <person name="Januszkiewicz K."/>
            <person name="Wedrychowicz H."/>
        </authorList>
    </citation>
    <scope>NUCLEOTIDE SEQUENCE [LARGE SCALE GENOMIC DNA]</scope>
    <source>
        <strain evidence="17 18">DSM 5091</strain>
    </source>
</reference>
<evidence type="ECO:0000256" key="7">
    <source>
        <dbReference type="ARBA" id="ARBA00022771"/>
    </source>
</evidence>
<comment type="subunit">
    <text evidence="12">Monomer. Interacts with DnaB.</text>
</comment>
<keyword evidence="5 12" id="KW-0235">DNA replication</keyword>
<evidence type="ECO:0000256" key="11">
    <source>
        <dbReference type="ARBA" id="ARBA00023163"/>
    </source>
</evidence>
<protein>
    <recommendedName>
        <fullName evidence="12 13">DNA primase</fullName>
        <ecNumber evidence="12">2.7.7.101</ecNumber>
    </recommendedName>
</protein>
<comment type="function">
    <text evidence="12 13">RNA polymerase that catalyzes the synthesis of short RNA molecules used as primers for DNA polymerase during DNA replication.</text>
</comment>
<dbReference type="EMBL" id="FQZT01000003">
    <property type="protein sequence ID" value="SHI94270.1"/>
    <property type="molecule type" value="Genomic_DNA"/>
</dbReference>
<comment type="catalytic activity">
    <reaction evidence="12">
        <text>ssDNA + n NTP = ssDNA/pppN(pN)n-1 hybrid + (n-1) diphosphate.</text>
        <dbReference type="EC" id="2.7.7.101"/>
    </reaction>
</comment>
<comment type="domain">
    <text evidence="12">Contains an N-terminal zinc-binding domain, a central core domain that contains the primase activity, and a C-terminal DnaB-binding domain.</text>
</comment>
<dbReference type="PANTHER" id="PTHR30313">
    <property type="entry name" value="DNA PRIMASE"/>
    <property type="match status" value="1"/>
</dbReference>
<dbReference type="Gene3D" id="3.90.980.10">
    <property type="entry name" value="DNA primase, catalytic core, N-terminal domain"/>
    <property type="match status" value="1"/>
</dbReference>
<keyword evidence="8 12" id="KW-0862">Zinc</keyword>
<dbReference type="RefSeq" id="WP_072906756.1">
    <property type="nucleotide sequence ID" value="NZ_FQZT01000003.1"/>
</dbReference>
<keyword evidence="18" id="KW-1185">Reference proteome</keyword>
<keyword evidence="11 12" id="KW-0804">Transcription</keyword>
<keyword evidence="3 12" id="KW-0808">Transferase</keyword>
<keyword evidence="9" id="KW-0460">Magnesium</keyword>
<dbReference type="GO" id="GO:0005737">
    <property type="term" value="C:cytoplasm"/>
    <property type="evidence" value="ECO:0007669"/>
    <property type="project" value="TreeGrafter"/>
</dbReference>
<evidence type="ECO:0000313" key="17">
    <source>
        <dbReference type="EMBL" id="SHI94270.1"/>
    </source>
</evidence>
<evidence type="ECO:0000256" key="4">
    <source>
        <dbReference type="ARBA" id="ARBA00022695"/>
    </source>
</evidence>
<dbReference type="SMART" id="SM00400">
    <property type="entry name" value="ZnF_CHCC"/>
    <property type="match status" value="1"/>
</dbReference>
<feature type="domain" description="Toprim" evidence="16">
    <location>
        <begin position="261"/>
        <end position="340"/>
    </location>
</feature>
<proteinExistence type="inferred from homology"/>
<dbReference type="NCBIfam" id="TIGR01391">
    <property type="entry name" value="dnaG"/>
    <property type="match status" value="1"/>
</dbReference>
<dbReference type="InterPro" id="IPR050219">
    <property type="entry name" value="DnaG_primase"/>
</dbReference>
<dbReference type="OrthoDB" id="9803773at2"/>
<dbReference type="InterPro" id="IPR030846">
    <property type="entry name" value="DnaG_bac"/>
</dbReference>
<dbReference type="FunFam" id="3.40.1360.10:FF:000002">
    <property type="entry name" value="DNA primase"/>
    <property type="match status" value="1"/>
</dbReference>
<keyword evidence="1 12" id="KW-0240">DNA-directed RNA polymerase</keyword>
<dbReference type="Gene3D" id="3.90.580.10">
    <property type="entry name" value="Zinc finger, CHC2-type domain"/>
    <property type="match status" value="1"/>
</dbReference>
<keyword evidence="6 12" id="KW-0479">Metal-binding</keyword>
<dbReference type="GO" id="GO:1990077">
    <property type="term" value="C:primosome complex"/>
    <property type="evidence" value="ECO:0007669"/>
    <property type="project" value="UniProtKB-KW"/>
</dbReference>
<evidence type="ECO:0000256" key="12">
    <source>
        <dbReference type="HAMAP-Rule" id="MF_00974"/>
    </source>
</evidence>
<evidence type="ECO:0000256" key="8">
    <source>
        <dbReference type="ARBA" id="ARBA00022833"/>
    </source>
</evidence>
<dbReference type="Pfam" id="PF08275">
    <property type="entry name" value="DNAG_N"/>
    <property type="match status" value="1"/>
</dbReference>
<dbReference type="PROSITE" id="PS50880">
    <property type="entry name" value="TOPRIM"/>
    <property type="match status" value="1"/>
</dbReference>
<evidence type="ECO:0000256" key="14">
    <source>
        <dbReference type="PIRSR" id="PIRSR002811-1"/>
    </source>
</evidence>
<comment type="cofactor">
    <cofactor evidence="12 13 14">
        <name>Zn(2+)</name>
        <dbReference type="ChEBI" id="CHEBI:29105"/>
    </cofactor>
    <text evidence="12 13 14">Binds 1 zinc ion per monomer.</text>
</comment>